<feature type="transmembrane region" description="Helical" evidence="1">
    <location>
        <begin position="38"/>
        <end position="60"/>
    </location>
</feature>
<evidence type="ECO:0000313" key="3">
    <source>
        <dbReference type="Proteomes" id="UP001224412"/>
    </source>
</evidence>
<feature type="transmembrane region" description="Helical" evidence="1">
    <location>
        <begin position="323"/>
        <end position="343"/>
    </location>
</feature>
<dbReference type="Proteomes" id="UP001224412">
    <property type="component" value="Unassembled WGS sequence"/>
</dbReference>
<feature type="transmembrane region" description="Helical" evidence="1">
    <location>
        <begin position="417"/>
        <end position="437"/>
    </location>
</feature>
<sequence length="465" mass="49008">MEGFSAYDLMLDVGFISLLMIIGNVLRHRIKFFFQDLLLPAPVTAGLLGLLLGPNVLNIVGFSENLGSYTSILIAVVFASMAYSMELGGSVRKGARNMWAYSTFMFTAQWGLFVVLGVYLFAPVFDTPDWFGMMLPVGFTGGFGTAAAVGGALEGVGAAEASSLGFTSATVGTLAAIIGGVIAGNWGIRRNKVSQLPGELPEELRRGYIKNLSERPSIGRASTNPSAIEPLALHLGFIMLTVLTAYGINAGIKGLWENVSIPLFAMSLVVGLIFRAVMNGIGAGEYLDKDTVSSVSGASTDYLIAFGIAAIVPAAVASYWQALLLLFVLGTIFCTFFLLWFPSEFFGAAWLERGIFGWGWATATVATGIAILKIVDPKLKSGTLSEYGVAYVGFGPFEIGMTVLAPLAVIYGMTAGLGWLALAIAIAVYLTAKFGGWMPVRGAIMAKGVVDVNGNGPDPAMSGKV</sequence>
<dbReference type="RefSeq" id="WP_126856467.1">
    <property type="nucleotide sequence ID" value="NZ_JAQPSP010000003.1"/>
</dbReference>
<dbReference type="GO" id="GO:0016020">
    <property type="term" value="C:membrane"/>
    <property type="evidence" value="ECO:0007669"/>
    <property type="project" value="InterPro"/>
</dbReference>
<feature type="transmembrane region" description="Helical" evidence="1">
    <location>
        <begin position="133"/>
        <end position="153"/>
    </location>
</feature>
<feature type="transmembrane region" description="Helical" evidence="1">
    <location>
        <begin position="231"/>
        <end position="252"/>
    </location>
</feature>
<gene>
    <name evidence="2" type="ORF">QPX42_08015</name>
</gene>
<keyword evidence="1" id="KW-1133">Transmembrane helix</keyword>
<dbReference type="EMBL" id="JASNVH010000011">
    <property type="protein sequence ID" value="MDK4307481.1"/>
    <property type="molecule type" value="Genomic_DNA"/>
</dbReference>
<feature type="transmembrane region" description="Helical" evidence="1">
    <location>
        <begin position="98"/>
        <end position="121"/>
    </location>
</feature>
<feature type="transmembrane region" description="Helical" evidence="1">
    <location>
        <begin position="259"/>
        <end position="278"/>
    </location>
</feature>
<dbReference type="GO" id="GO:0015501">
    <property type="term" value="F:glutamate:sodium symporter activity"/>
    <property type="evidence" value="ECO:0007669"/>
    <property type="project" value="InterPro"/>
</dbReference>
<feature type="transmembrane region" description="Helical" evidence="1">
    <location>
        <begin position="6"/>
        <end position="26"/>
    </location>
</feature>
<dbReference type="InterPro" id="IPR004445">
    <property type="entry name" value="GltS"/>
</dbReference>
<keyword evidence="1" id="KW-0812">Transmembrane</keyword>
<evidence type="ECO:0000256" key="1">
    <source>
        <dbReference type="SAM" id="Phobius"/>
    </source>
</evidence>
<feature type="transmembrane region" description="Helical" evidence="1">
    <location>
        <begin position="387"/>
        <end position="411"/>
    </location>
</feature>
<dbReference type="PANTHER" id="PTHR36178:SF1">
    <property type="entry name" value="SODIUM_GLUTAMATE SYMPORTER"/>
    <property type="match status" value="1"/>
</dbReference>
<comment type="caution">
    <text evidence="2">The sequence shown here is derived from an EMBL/GenBank/DDBJ whole genome shotgun (WGS) entry which is preliminary data.</text>
</comment>
<keyword evidence="1" id="KW-0472">Membrane</keyword>
<reference evidence="2" key="1">
    <citation type="submission" date="2023-05" db="EMBL/GenBank/DDBJ databases">
        <title>Metabolic capabilities are highly conserved among human nasal-associated Corynebacterium species in pangenomic analyses.</title>
        <authorList>
            <person name="Tran T.H."/>
            <person name="Roberts A.Q."/>
            <person name="Escapa I.F."/>
            <person name="Gao W."/>
            <person name="Conlan S."/>
            <person name="Kong H."/>
            <person name="Segre J.A."/>
            <person name="Kelly M.S."/>
            <person name="Lemon K.P."/>
        </authorList>
    </citation>
    <scope>NUCLEOTIDE SEQUENCE</scope>
    <source>
        <strain evidence="2">KPL2773</strain>
    </source>
</reference>
<dbReference type="GO" id="GO:0015813">
    <property type="term" value="P:L-glutamate transmembrane transport"/>
    <property type="evidence" value="ECO:0007669"/>
    <property type="project" value="InterPro"/>
</dbReference>
<organism evidence="2 3">
    <name type="scientific">Corynebacterium pseudodiphtheriticum</name>
    <dbReference type="NCBI Taxonomy" id="37637"/>
    <lineage>
        <taxon>Bacteria</taxon>
        <taxon>Bacillati</taxon>
        <taxon>Actinomycetota</taxon>
        <taxon>Actinomycetes</taxon>
        <taxon>Mycobacteriales</taxon>
        <taxon>Corynebacteriaceae</taxon>
        <taxon>Corynebacterium</taxon>
    </lineage>
</organism>
<protein>
    <submittedName>
        <fullName evidence="2">Sodium:glutamate symporter</fullName>
    </submittedName>
</protein>
<accession>A0AAP4F5B3</accession>
<proteinExistence type="predicted"/>
<dbReference type="PANTHER" id="PTHR36178">
    <property type="entry name" value="SLR0625 PROTEIN"/>
    <property type="match status" value="1"/>
</dbReference>
<evidence type="ECO:0000313" key="2">
    <source>
        <dbReference type="EMBL" id="MDK4307481.1"/>
    </source>
</evidence>
<feature type="transmembrane region" description="Helical" evidence="1">
    <location>
        <begin position="355"/>
        <end position="375"/>
    </location>
</feature>
<feature type="transmembrane region" description="Helical" evidence="1">
    <location>
        <begin position="66"/>
        <end position="86"/>
    </location>
</feature>
<feature type="transmembrane region" description="Helical" evidence="1">
    <location>
        <begin position="298"/>
        <end position="316"/>
    </location>
</feature>
<dbReference type="AlphaFoldDB" id="A0AAP4F5B3"/>
<feature type="transmembrane region" description="Helical" evidence="1">
    <location>
        <begin position="165"/>
        <end position="188"/>
    </location>
</feature>
<name>A0AAP4F5B3_9CORY</name>